<dbReference type="Proteomes" id="UP000183487">
    <property type="component" value="Unassembled WGS sequence"/>
</dbReference>
<proteinExistence type="inferred from homology"/>
<feature type="domain" description="HTH lysR-type" evidence="5">
    <location>
        <begin position="4"/>
        <end position="61"/>
    </location>
</feature>
<dbReference type="Gene3D" id="1.10.10.10">
    <property type="entry name" value="Winged helix-like DNA-binding domain superfamily/Winged helix DNA-binding domain"/>
    <property type="match status" value="1"/>
</dbReference>
<dbReference type="OrthoDB" id="8717159at2"/>
<evidence type="ECO:0000313" key="6">
    <source>
        <dbReference type="EMBL" id="SDR55360.1"/>
    </source>
</evidence>
<name>A0A1H1JZZ5_9BURK</name>
<organism evidence="6 7">
    <name type="scientific">Paraburkholderia fungorum</name>
    <dbReference type="NCBI Taxonomy" id="134537"/>
    <lineage>
        <taxon>Bacteria</taxon>
        <taxon>Pseudomonadati</taxon>
        <taxon>Pseudomonadota</taxon>
        <taxon>Betaproteobacteria</taxon>
        <taxon>Burkholderiales</taxon>
        <taxon>Burkholderiaceae</taxon>
        <taxon>Paraburkholderia</taxon>
    </lineage>
</organism>
<dbReference type="PANTHER" id="PTHR30118:SF15">
    <property type="entry name" value="TRANSCRIPTIONAL REGULATORY PROTEIN"/>
    <property type="match status" value="1"/>
</dbReference>
<accession>A0A1H1JZZ5</accession>
<dbReference type="Pfam" id="PF00126">
    <property type="entry name" value="HTH_1"/>
    <property type="match status" value="1"/>
</dbReference>
<dbReference type="AlphaFoldDB" id="A0A1H1JZZ5"/>
<evidence type="ECO:0000256" key="1">
    <source>
        <dbReference type="ARBA" id="ARBA00009437"/>
    </source>
</evidence>
<evidence type="ECO:0000256" key="4">
    <source>
        <dbReference type="ARBA" id="ARBA00023163"/>
    </source>
</evidence>
<keyword evidence="7" id="KW-1185">Reference proteome</keyword>
<gene>
    <name evidence="6" type="ORF">SAMN05443245_7666</name>
</gene>
<dbReference type="InterPro" id="IPR050389">
    <property type="entry name" value="LysR-type_TF"/>
</dbReference>
<dbReference type="SUPFAM" id="SSF53850">
    <property type="entry name" value="Periplasmic binding protein-like II"/>
    <property type="match status" value="1"/>
</dbReference>
<comment type="similarity">
    <text evidence="1">Belongs to the LysR transcriptional regulatory family.</text>
</comment>
<dbReference type="PANTHER" id="PTHR30118">
    <property type="entry name" value="HTH-TYPE TRANSCRIPTIONAL REGULATOR LEUO-RELATED"/>
    <property type="match status" value="1"/>
</dbReference>
<evidence type="ECO:0000259" key="5">
    <source>
        <dbReference type="PROSITE" id="PS50931"/>
    </source>
</evidence>
<keyword evidence="2" id="KW-0805">Transcription regulation</keyword>
<dbReference type="InterPro" id="IPR036390">
    <property type="entry name" value="WH_DNA-bd_sf"/>
</dbReference>
<evidence type="ECO:0000256" key="3">
    <source>
        <dbReference type="ARBA" id="ARBA00023125"/>
    </source>
</evidence>
<dbReference type="InterPro" id="IPR005119">
    <property type="entry name" value="LysR_subst-bd"/>
</dbReference>
<dbReference type="Gene3D" id="3.40.190.10">
    <property type="entry name" value="Periplasmic binding protein-like II"/>
    <property type="match status" value="2"/>
</dbReference>
<dbReference type="EMBL" id="FNKP01000004">
    <property type="protein sequence ID" value="SDR55360.1"/>
    <property type="molecule type" value="Genomic_DNA"/>
</dbReference>
<dbReference type="CDD" id="cd08460">
    <property type="entry name" value="PBP2_DntR_like_1"/>
    <property type="match status" value="1"/>
</dbReference>
<dbReference type="GO" id="GO:0003677">
    <property type="term" value="F:DNA binding"/>
    <property type="evidence" value="ECO:0007669"/>
    <property type="project" value="UniProtKB-KW"/>
</dbReference>
<dbReference type="InterPro" id="IPR036388">
    <property type="entry name" value="WH-like_DNA-bd_sf"/>
</dbReference>
<keyword evidence="4" id="KW-0804">Transcription</keyword>
<dbReference type="GO" id="GO:0003700">
    <property type="term" value="F:DNA-binding transcription factor activity"/>
    <property type="evidence" value="ECO:0007669"/>
    <property type="project" value="InterPro"/>
</dbReference>
<keyword evidence="3" id="KW-0238">DNA-binding</keyword>
<dbReference type="SUPFAM" id="SSF46785">
    <property type="entry name" value="Winged helix' DNA-binding domain"/>
    <property type="match status" value="1"/>
</dbReference>
<evidence type="ECO:0000313" key="7">
    <source>
        <dbReference type="Proteomes" id="UP000183487"/>
    </source>
</evidence>
<dbReference type="PROSITE" id="PS50931">
    <property type="entry name" value="HTH_LYSR"/>
    <property type="match status" value="1"/>
</dbReference>
<reference evidence="7" key="1">
    <citation type="submission" date="2016-10" db="EMBL/GenBank/DDBJ databases">
        <authorList>
            <person name="Varghese N."/>
        </authorList>
    </citation>
    <scope>NUCLEOTIDE SEQUENCE [LARGE SCALE GENOMIC DNA]</scope>
    <source>
        <strain evidence="7">GAS106B</strain>
    </source>
</reference>
<evidence type="ECO:0000256" key="2">
    <source>
        <dbReference type="ARBA" id="ARBA00023015"/>
    </source>
</evidence>
<dbReference type="RefSeq" id="WP_074774718.1">
    <property type="nucleotide sequence ID" value="NZ_FNKP01000004.1"/>
</dbReference>
<dbReference type="InterPro" id="IPR000847">
    <property type="entry name" value="LysR_HTH_N"/>
</dbReference>
<dbReference type="Pfam" id="PF03466">
    <property type="entry name" value="LysR_substrate"/>
    <property type="match status" value="1"/>
</dbReference>
<protein>
    <submittedName>
        <fullName evidence="6">Transcriptional regulator, LysR family</fullName>
    </submittedName>
</protein>
<sequence length="298" mass="33103">MQLPDLNLLIALDALLEEGSVVGAARRMHLSAPAMSRTLARIRDALGDPVFVKIGRRLVPTPRALALREQVRDSVQNAVRLLRPERDIDLATLERHFVLHANDTFSGSFGSALLDRVRQDAPRSVLRFQPESDTEPHVVLDGESDLYISAMRPLGPDIRVQQLFTTTFVGLAREDHPIFGDEITPERFASYDHISVSRRGRTVGPIDAALDALGLRRTVSLVVPSFHSGVFALGLSDLIAGLPEHVAAAAKKLGMRVRSFEIPLPLETIVVVQAWHPRWQNDPAHRWLRRVVREVCTG</sequence>